<comment type="caution">
    <text evidence="1">The sequence shown here is derived from an EMBL/GenBank/DDBJ whole genome shotgun (WGS) entry which is preliminary data.</text>
</comment>
<protein>
    <submittedName>
        <fullName evidence="1">Uncharacterized protein</fullName>
    </submittedName>
</protein>
<dbReference type="STRING" id="270498.CHK_1807"/>
<accession>A0A0M2NJS7</accession>
<evidence type="ECO:0000313" key="2">
    <source>
        <dbReference type="Proteomes" id="UP000034076"/>
    </source>
</evidence>
<dbReference type="EMBL" id="LAYJ01000102">
    <property type="protein sequence ID" value="KKI50692.1"/>
    <property type="molecule type" value="Genomic_DNA"/>
</dbReference>
<sequence>MIKQREPFCKGGSFCFYVLGRNGRTDCVRLTSCRFHAKLIRNLNSKDIIMLDPIFC</sequence>
<gene>
    <name evidence="1" type="ORF">CHK_1807</name>
</gene>
<proteinExistence type="predicted"/>
<dbReference type="AlphaFoldDB" id="A0A0M2NJS7"/>
<name>A0A0M2NJS7_9FIRM</name>
<organism evidence="1 2">
    <name type="scientific">Christensenella hongkongensis</name>
    <dbReference type="NCBI Taxonomy" id="270498"/>
    <lineage>
        <taxon>Bacteria</taxon>
        <taxon>Bacillati</taxon>
        <taxon>Bacillota</taxon>
        <taxon>Clostridia</taxon>
        <taxon>Christensenellales</taxon>
        <taxon>Christensenellaceae</taxon>
        <taxon>Christensenella</taxon>
    </lineage>
</organism>
<evidence type="ECO:0000313" key="1">
    <source>
        <dbReference type="EMBL" id="KKI50692.1"/>
    </source>
</evidence>
<dbReference type="Proteomes" id="UP000034076">
    <property type="component" value="Unassembled WGS sequence"/>
</dbReference>
<reference evidence="1 2" key="1">
    <citation type="submission" date="2015-04" db="EMBL/GenBank/DDBJ databases">
        <title>Draft genome sequence of bacteremic isolate Catabacter hongkongensis type strain HKU16T.</title>
        <authorList>
            <person name="Lau S.K."/>
            <person name="Teng J.L."/>
            <person name="Huang Y."/>
            <person name="Curreem S.O."/>
            <person name="Tsui S.K."/>
            <person name="Woo P.C."/>
        </authorList>
    </citation>
    <scope>NUCLEOTIDE SEQUENCE [LARGE SCALE GENOMIC DNA]</scope>
    <source>
        <strain evidence="1 2">HKU16</strain>
    </source>
</reference>
<keyword evidence="2" id="KW-1185">Reference proteome</keyword>